<name>A0A839SZC8_9PROT</name>
<dbReference type="Gene3D" id="3.40.50.10540">
    <property type="entry name" value="Crotonobetainyl-coa:carnitine coa-transferase, domain 1"/>
    <property type="match status" value="1"/>
</dbReference>
<dbReference type="InterPro" id="IPR044855">
    <property type="entry name" value="CoA-Trfase_III_dom3_sf"/>
</dbReference>
<dbReference type="Gene3D" id="3.30.1540.10">
    <property type="entry name" value="formyl-coa transferase, domain 3"/>
    <property type="match status" value="1"/>
</dbReference>
<keyword evidence="1 2" id="KW-0808">Transferase</keyword>
<evidence type="ECO:0000313" key="3">
    <source>
        <dbReference type="Proteomes" id="UP000581135"/>
    </source>
</evidence>
<dbReference type="GO" id="GO:0008410">
    <property type="term" value="F:CoA-transferase activity"/>
    <property type="evidence" value="ECO:0007669"/>
    <property type="project" value="TreeGrafter"/>
</dbReference>
<dbReference type="AlphaFoldDB" id="A0A839SZC8"/>
<keyword evidence="3" id="KW-1185">Reference proteome</keyword>
<dbReference type="InterPro" id="IPR050483">
    <property type="entry name" value="CoA-transferase_III_domain"/>
</dbReference>
<dbReference type="InterPro" id="IPR023606">
    <property type="entry name" value="CoA-Trfase_III_dom_1_sf"/>
</dbReference>
<dbReference type="Pfam" id="PF02515">
    <property type="entry name" value="CoA_transf_3"/>
    <property type="match status" value="1"/>
</dbReference>
<dbReference type="RefSeq" id="WP_183417089.1">
    <property type="nucleotide sequence ID" value="NZ_JACHXA010000007.1"/>
</dbReference>
<proteinExistence type="predicted"/>
<evidence type="ECO:0000256" key="1">
    <source>
        <dbReference type="ARBA" id="ARBA00022679"/>
    </source>
</evidence>
<dbReference type="SUPFAM" id="SSF89796">
    <property type="entry name" value="CoA-transferase family III (CaiB/BaiF)"/>
    <property type="match status" value="1"/>
</dbReference>
<dbReference type="Proteomes" id="UP000581135">
    <property type="component" value="Unassembled WGS sequence"/>
</dbReference>
<evidence type="ECO:0000313" key="2">
    <source>
        <dbReference type="EMBL" id="MBB3066273.1"/>
    </source>
</evidence>
<dbReference type="PANTHER" id="PTHR48207:SF3">
    <property type="entry name" value="SUCCINATE--HYDROXYMETHYLGLUTARATE COA-TRANSFERASE"/>
    <property type="match status" value="1"/>
</dbReference>
<comment type="caution">
    <text evidence="2">The sequence shown here is derived from an EMBL/GenBank/DDBJ whole genome shotgun (WGS) entry which is preliminary data.</text>
</comment>
<sequence length="421" mass="45209">MSDESAPDTKKGPLSDLRILDLSRILAGPTCTQLLGDLGADVIKIEKPGAGDDTRTWGPPFVKAPDGQETSESAYYLCANRNKRSVTVDVASPEGASLIRELAGHCDVLVENFKVGGLVKYGLGYEDLRALHPRLIYCSITGYGQTGPHASKAGYDVMAQGFGGIMSLTGAPEGEPMKVGVGIADVMCGMYASTAILAALRHRDKTGEGQHIDLGLVDTQVSWLINEGTNYLTSGKVPQRRGNQHPNIVPYQVMEAADGHVIIAVGNDSQYKRFCQFIGVAELAEDPRFAVNRQRLANREELIPLLEAAVRKIAKQDLLEGLGKLGVPAGPVNNLQEVFDSDQVAAREMRVRMAHPLSGPEGVELIGNPTKLSATPVTYRRPPPYLGQHTAEVLSELLGAQGYEKARASGALGVMTERNKD</sequence>
<reference evidence="2 3" key="1">
    <citation type="submission" date="2020-08" db="EMBL/GenBank/DDBJ databases">
        <title>Genomic Encyclopedia of Type Strains, Phase III (KMG-III): the genomes of soil and plant-associated and newly described type strains.</title>
        <authorList>
            <person name="Whitman W."/>
        </authorList>
    </citation>
    <scope>NUCLEOTIDE SEQUENCE [LARGE SCALE GENOMIC DNA]</scope>
    <source>
        <strain evidence="2 3">CECT 8803</strain>
    </source>
</reference>
<dbReference type="InterPro" id="IPR003673">
    <property type="entry name" value="CoA-Trfase_fam_III"/>
</dbReference>
<protein>
    <submittedName>
        <fullName evidence="2">Crotonobetainyl-CoA:carnitine CoA-transferase CaiB-like acyl-CoA transferase</fullName>
    </submittedName>
</protein>
<dbReference type="PANTHER" id="PTHR48207">
    <property type="entry name" value="SUCCINATE--HYDROXYMETHYLGLUTARATE COA-TRANSFERASE"/>
    <property type="match status" value="1"/>
</dbReference>
<gene>
    <name evidence="2" type="ORF">FHR98_002578</name>
</gene>
<dbReference type="EMBL" id="JACHXA010000007">
    <property type="protein sequence ID" value="MBB3066273.1"/>
    <property type="molecule type" value="Genomic_DNA"/>
</dbReference>
<accession>A0A839SZC8</accession>
<organism evidence="2 3">
    <name type="scientific">Limibacillus halophilus</name>
    <dbReference type="NCBI Taxonomy" id="1579333"/>
    <lineage>
        <taxon>Bacteria</taxon>
        <taxon>Pseudomonadati</taxon>
        <taxon>Pseudomonadota</taxon>
        <taxon>Alphaproteobacteria</taxon>
        <taxon>Rhodospirillales</taxon>
        <taxon>Rhodovibrionaceae</taxon>
        <taxon>Limibacillus</taxon>
    </lineage>
</organism>